<dbReference type="KEGG" id="acan:ACA1_330660"/>
<feature type="transmembrane region" description="Helical" evidence="1">
    <location>
        <begin position="75"/>
        <end position="98"/>
    </location>
</feature>
<gene>
    <name evidence="3" type="ORF">ACA1_330660</name>
</gene>
<evidence type="ECO:0000256" key="1">
    <source>
        <dbReference type="SAM" id="Phobius"/>
    </source>
</evidence>
<keyword evidence="1" id="KW-0472">Membrane</keyword>
<evidence type="ECO:0000313" key="4">
    <source>
        <dbReference type="Proteomes" id="UP000011083"/>
    </source>
</evidence>
<dbReference type="RefSeq" id="XP_004334495.1">
    <property type="nucleotide sequence ID" value="XM_004334447.1"/>
</dbReference>
<dbReference type="InterPro" id="IPR053069">
    <property type="entry name" value="TVP38/TMEM64"/>
</dbReference>
<dbReference type="GeneID" id="14912981"/>
<dbReference type="Pfam" id="PF09335">
    <property type="entry name" value="VTT_dom"/>
    <property type="match status" value="1"/>
</dbReference>
<accession>L8GHM3</accession>
<feature type="domain" description="VTT" evidence="2">
    <location>
        <begin position="97"/>
        <end position="216"/>
    </location>
</feature>
<dbReference type="GO" id="GO:0051480">
    <property type="term" value="P:regulation of cytosolic calcium ion concentration"/>
    <property type="evidence" value="ECO:0007669"/>
    <property type="project" value="TreeGrafter"/>
</dbReference>
<evidence type="ECO:0000313" key="3">
    <source>
        <dbReference type="EMBL" id="ELR12482.1"/>
    </source>
</evidence>
<name>L8GHM3_ACACF</name>
<evidence type="ECO:0000259" key="2">
    <source>
        <dbReference type="Pfam" id="PF09335"/>
    </source>
</evidence>
<feature type="transmembrane region" description="Helical" evidence="1">
    <location>
        <begin position="34"/>
        <end position="55"/>
    </location>
</feature>
<dbReference type="InterPro" id="IPR032816">
    <property type="entry name" value="VTT_dom"/>
</dbReference>
<proteinExistence type="predicted"/>
<keyword evidence="1" id="KW-0812">Transmembrane</keyword>
<feature type="transmembrane region" description="Helical" evidence="1">
    <location>
        <begin position="110"/>
        <end position="135"/>
    </location>
</feature>
<dbReference type="PANTHER" id="PTHR46593">
    <property type="entry name" value="TRANSMEMBRANE PROTEIN 64"/>
    <property type="match status" value="1"/>
</dbReference>
<dbReference type="STRING" id="1257118.L8GHM3"/>
<reference evidence="3 4" key="1">
    <citation type="journal article" date="2013" name="Genome Biol.">
        <title>Genome of Acanthamoeba castellanii highlights extensive lateral gene transfer and early evolution of tyrosine kinase signaling.</title>
        <authorList>
            <person name="Clarke M."/>
            <person name="Lohan A.J."/>
            <person name="Liu B."/>
            <person name="Lagkouvardos I."/>
            <person name="Roy S."/>
            <person name="Zafar N."/>
            <person name="Bertelli C."/>
            <person name="Schilde C."/>
            <person name="Kianianmomeni A."/>
            <person name="Burglin T.R."/>
            <person name="Frech C."/>
            <person name="Turcotte B."/>
            <person name="Kopec K.O."/>
            <person name="Synnott J.M."/>
            <person name="Choo C."/>
            <person name="Paponov I."/>
            <person name="Finkler A."/>
            <person name="Soon Heng Tan C."/>
            <person name="Hutchins A.P."/>
            <person name="Weinmeier T."/>
            <person name="Rattei T."/>
            <person name="Chu J.S."/>
            <person name="Gimenez G."/>
            <person name="Irimia M."/>
            <person name="Rigden D.J."/>
            <person name="Fitzpatrick D.A."/>
            <person name="Lorenzo-Morales J."/>
            <person name="Bateman A."/>
            <person name="Chiu C.H."/>
            <person name="Tang P."/>
            <person name="Hegemann P."/>
            <person name="Fromm H."/>
            <person name="Raoult D."/>
            <person name="Greub G."/>
            <person name="Miranda-Saavedra D."/>
            <person name="Chen N."/>
            <person name="Nash P."/>
            <person name="Ginger M.L."/>
            <person name="Horn M."/>
            <person name="Schaap P."/>
            <person name="Caler L."/>
            <person name="Loftus B."/>
        </authorList>
    </citation>
    <scope>NUCLEOTIDE SEQUENCE [LARGE SCALE GENOMIC DNA]</scope>
    <source>
        <strain evidence="3 4">Neff</strain>
    </source>
</reference>
<organism evidence="3 4">
    <name type="scientific">Acanthamoeba castellanii (strain ATCC 30010 / Neff)</name>
    <dbReference type="NCBI Taxonomy" id="1257118"/>
    <lineage>
        <taxon>Eukaryota</taxon>
        <taxon>Amoebozoa</taxon>
        <taxon>Discosea</taxon>
        <taxon>Longamoebia</taxon>
        <taxon>Centramoebida</taxon>
        <taxon>Acanthamoebidae</taxon>
        <taxon>Acanthamoeba</taxon>
    </lineage>
</organism>
<sequence length="292" mass="32566">MGPPPLNDAADDSKHTKHQLSCLMRWWPRWTARTWLKIIVSVIGGAGLCAFFYWFSATGYLAVFLEWVKKIGYWGNVLFVVAFTLTGLPFMLIGYTPLGLAAGFIYGQDGIVLGILNASVTVLIGTITGSILGFWSCRVLCKGWFQRKINESPTLQAFMHTMESKGFYLILIMRMAPIPFGVQNGLFSVSNVSVLSFSVATIVGLVPEILMLIMLGIEIGMTVILFVLLFFLSREAMRKVKERQRQTEMAESLADLEMEDSEMEEAGALPPLDEDDRNRLLRAINGESMQGM</sequence>
<dbReference type="AlphaFoldDB" id="L8GHM3"/>
<protein>
    <submittedName>
        <fullName evidence="3">SNARE associated Golgi protein</fullName>
    </submittedName>
</protein>
<dbReference type="GO" id="GO:0005783">
    <property type="term" value="C:endoplasmic reticulum"/>
    <property type="evidence" value="ECO:0007669"/>
    <property type="project" value="TreeGrafter"/>
</dbReference>
<dbReference type="EMBL" id="KB008114">
    <property type="protein sequence ID" value="ELR12482.1"/>
    <property type="molecule type" value="Genomic_DNA"/>
</dbReference>
<dbReference type="Proteomes" id="UP000011083">
    <property type="component" value="Unassembled WGS sequence"/>
</dbReference>
<dbReference type="PANTHER" id="PTHR46593:SF1">
    <property type="entry name" value="TRANSMEMBRANE PROTEIN 64"/>
    <property type="match status" value="1"/>
</dbReference>
<dbReference type="OrthoDB" id="166803at2759"/>
<keyword evidence="1" id="KW-1133">Transmembrane helix</keyword>
<dbReference type="VEuPathDB" id="AmoebaDB:ACA1_330660"/>
<feature type="transmembrane region" description="Helical" evidence="1">
    <location>
        <begin position="209"/>
        <end position="232"/>
    </location>
</feature>
<keyword evidence="4" id="KW-1185">Reference proteome</keyword>